<feature type="region of interest" description="Disordered" evidence="1">
    <location>
        <begin position="1"/>
        <end position="27"/>
    </location>
</feature>
<protein>
    <recommendedName>
        <fullName evidence="4">Glycosyl hydrolase family 98 putative carbohydrate-binding module domain-containing protein</fullName>
    </recommendedName>
</protein>
<organism evidence="3">
    <name type="scientific">Streptomyces sp. NBC_00093</name>
    <dbReference type="NCBI Taxonomy" id="2975649"/>
    <lineage>
        <taxon>Bacteria</taxon>
        <taxon>Bacillati</taxon>
        <taxon>Actinomycetota</taxon>
        <taxon>Actinomycetes</taxon>
        <taxon>Kitasatosporales</taxon>
        <taxon>Streptomycetaceae</taxon>
        <taxon>Streptomyces</taxon>
    </lineage>
</organism>
<accession>A0AAU2A6R9</accession>
<dbReference type="AlphaFoldDB" id="A0AAU2A6R9"/>
<gene>
    <name evidence="3" type="ORF">OHA22_27940</name>
</gene>
<evidence type="ECO:0000256" key="1">
    <source>
        <dbReference type="SAM" id="MobiDB-lite"/>
    </source>
</evidence>
<keyword evidence="2" id="KW-0812">Transmembrane</keyword>
<keyword evidence="2" id="KW-1133">Transmembrane helix</keyword>
<dbReference type="EMBL" id="CP108222">
    <property type="protein sequence ID" value="WTT19090.1"/>
    <property type="molecule type" value="Genomic_DNA"/>
</dbReference>
<name>A0AAU2A6R9_9ACTN</name>
<feature type="compositionally biased region" description="Polar residues" evidence="1">
    <location>
        <begin position="9"/>
        <end position="27"/>
    </location>
</feature>
<proteinExistence type="predicted"/>
<feature type="transmembrane region" description="Helical" evidence="2">
    <location>
        <begin position="70"/>
        <end position="91"/>
    </location>
</feature>
<evidence type="ECO:0000256" key="2">
    <source>
        <dbReference type="SAM" id="Phobius"/>
    </source>
</evidence>
<evidence type="ECO:0000313" key="3">
    <source>
        <dbReference type="EMBL" id="WTT19090.1"/>
    </source>
</evidence>
<evidence type="ECO:0008006" key="4">
    <source>
        <dbReference type="Google" id="ProtNLM"/>
    </source>
</evidence>
<sequence length="238" mass="25446">MSDDPAGDPTSQQATASGHGRTNQVGRDQYNIINNIELKPDDKGDGVVRQPPLPTPRWRRTLQWTAAHRAAAVVAVAGTLALLGATSFVVWEYFEEPDSRVGVCLAKTAPLRGTPEVQNIVASAAEGIGAVECPYRILSPVTTETAGGTSVYEYEVQAGASVFSADVTIESPFAAVGVEFRLETEKDTETVTVKMNSTGRISIPVTQGQTLRLVTTVRTADDSAVGYAAWDNAYFRRG</sequence>
<reference evidence="3" key="1">
    <citation type="submission" date="2022-10" db="EMBL/GenBank/DDBJ databases">
        <title>The complete genomes of actinobacterial strains from the NBC collection.</title>
        <authorList>
            <person name="Joergensen T.S."/>
            <person name="Alvarez Arevalo M."/>
            <person name="Sterndorff E.B."/>
            <person name="Faurdal D."/>
            <person name="Vuksanovic O."/>
            <person name="Mourched A.-S."/>
            <person name="Charusanti P."/>
            <person name="Shaw S."/>
            <person name="Blin K."/>
            <person name="Weber T."/>
        </authorList>
    </citation>
    <scope>NUCLEOTIDE SEQUENCE</scope>
    <source>
        <strain evidence="3">NBC_00093</strain>
    </source>
</reference>
<keyword evidence="2" id="KW-0472">Membrane</keyword>